<dbReference type="InParanoid" id="A0A165EPI8"/>
<dbReference type="EMBL" id="KV426126">
    <property type="protein sequence ID" value="KZV87415.1"/>
    <property type="molecule type" value="Genomic_DNA"/>
</dbReference>
<proteinExistence type="predicted"/>
<dbReference type="AlphaFoldDB" id="A0A165EPI8"/>
<keyword evidence="3" id="KW-1185">Reference proteome</keyword>
<name>A0A165EPI8_EXIGL</name>
<protein>
    <submittedName>
        <fullName evidence="2">Uncharacterized protein</fullName>
    </submittedName>
</protein>
<gene>
    <name evidence="2" type="ORF">EXIGLDRAFT_620624</name>
</gene>
<dbReference type="Pfam" id="PF18759">
    <property type="entry name" value="Plavaka"/>
    <property type="match status" value="1"/>
</dbReference>
<evidence type="ECO:0000313" key="3">
    <source>
        <dbReference type="Proteomes" id="UP000077266"/>
    </source>
</evidence>
<sequence length="984" mass="112330">PYPNKSSWLLGRWYLSSSTKSEADFQRLTDLLESDDFKQDEIQGVPWKSISNDLAIAGEFGDNFGRGWKRSAVSIQVPTGQKAGVFNAPLPPPGTSADAAGKTFEVSGVFHRSIVSVIKSVFGIDPVSKFFHHVPFMHSWKPPMPTWPTETIFGELYSSKAFRMAHDALQALAPEPGCTLPRVVCAIMLGSDETHLTQFGSACYDRAGPNATLWPLYLWFGNQSKYDRAMPSKQALHPIAFLQKLPAVLADFLRENHANKGRSRNQPMHTHCKRELFHAILRLVLDEEFWHAYEHGIVITGADGVTRRHYPRLFTYSADYPEKVLLATVRDNGLCPCPRCFVRKEDIFKMGQPADMKQRTEQKRRDTEERQRRIEEARQIIYELGFAVGSKEVESLLMDKSWVPTENAFSKNLENIDFDIFELLALDLMHEFELGVWKALFIHLIRMLRSVGEHCVTELDRRYCEMAPFGRDTIRRFPTSVSALSKLTAHDFEDILLCAIPCFEGLFPDPECDTSIRRLLYVMQKWHGLAKARMHGDSSIVLLYNATRQLGRSMRHFSVKICPLFKTTESPTEFAKRQEKAAKKAAKANKPIPVLVRKSKTYNLNTPKFHFVGDYPDEIQRIGTTDSWTSQTIELGHCQRKTDFESTSKRDFIPQLVKISNRREALREMDYAHGLQVAGDTGMHSEEDALRVDDLKEHHVIAHDESNRVIYGDLISSHSGDQAFEDFLPLMLAHFYERLLKLAPDADGLGPVEQEMYKLHIARYSIYQHARASFNYTTYDVRRAQDFINSNTEKRDIMLLADTTDPTVHPFLYARVFGVFHAHVSHPVLCPKPVKLEFLWVRWFECITPEQPAWKDDELPRVRFVHVTDKPMGFVDPAKVLRAAFLMPRYSLGRTDDYIGPSVVRGKGGDYEEHFVNTFVDRDMMFRYLGLGVGHAGNVPAAFLARTERPKRDPETENDSDNDVVQMEDEGDGSDEGSDSSDDE</sequence>
<organism evidence="2 3">
    <name type="scientific">Exidia glandulosa HHB12029</name>
    <dbReference type="NCBI Taxonomy" id="1314781"/>
    <lineage>
        <taxon>Eukaryota</taxon>
        <taxon>Fungi</taxon>
        <taxon>Dikarya</taxon>
        <taxon>Basidiomycota</taxon>
        <taxon>Agaricomycotina</taxon>
        <taxon>Agaricomycetes</taxon>
        <taxon>Auriculariales</taxon>
        <taxon>Exidiaceae</taxon>
        <taxon>Exidia</taxon>
    </lineage>
</organism>
<feature type="compositionally biased region" description="Acidic residues" evidence="1">
    <location>
        <begin position="956"/>
        <end position="984"/>
    </location>
</feature>
<feature type="region of interest" description="Disordered" evidence="1">
    <location>
        <begin position="945"/>
        <end position="984"/>
    </location>
</feature>
<feature type="compositionally biased region" description="Basic and acidic residues" evidence="1">
    <location>
        <begin position="946"/>
        <end position="955"/>
    </location>
</feature>
<dbReference type="OrthoDB" id="2687259at2759"/>
<feature type="non-terminal residue" evidence="2">
    <location>
        <position position="1"/>
    </location>
</feature>
<evidence type="ECO:0000256" key="1">
    <source>
        <dbReference type="SAM" id="MobiDB-lite"/>
    </source>
</evidence>
<accession>A0A165EPI8</accession>
<dbReference type="STRING" id="1314781.A0A165EPI8"/>
<evidence type="ECO:0000313" key="2">
    <source>
        <dbReference type="EMBL" id="KZV87415.1"/>
    </source>
</evidence>
<dbReference type="InterPro" id="IPR041078">
    <property type="entry name" value="Plavaka"/>
</dbReference>
<reference evidence="2 3" key="1">
    <citation type="journal article" date="2016" name="Mol. Biol. Evol.">
        <title>Comparative Genomics of Early-Diverging Mushroom-Forming Fungi Provides Insights into the Origins of Lignocellulose Decay Capabilities.</title>
        <authorList>
            <person name="Nagy L.G."/>
            <person name="Riley R."/>
            <person name="Tritt A."/>
            <person name="Adam C."/>
            <person name="Daum C."/>
            <person name="Floudas D."/>
            <person name="Sun H."/>
            <person name="Yadav J.S."/>
            <person name="Pangilinan J."/>
            <person name="Larsson K.H."/>
            <person name="Matsuura K."/>
            <person name="Barry K."/>
            <person name="Labutti K."/>
            <person name="Kuo R."/>
            <person name="Ohm R.A."/>
            <person name="Bhattacharya S.S."/>
            <person name="Shirouzu T."/>
            <person name="Yoshinaga Y."/>
            <person name="Martin F.M."/>
            <person name="Grigoriev I.V."/>
            <person name="Hibbett D.S."/>
        </authorList>
    </citation>
    <scope>NUCLEOTIDE SEQUENCE [LARGE SCALE GENOMIC DNA]</scope>
    <source>
        <strain evidence="2 3">HHB12029</strain>
    </source>
</reference>
<dbReference type="Proteomes" id="UP000077266">
    <property type="component" value="Unassembled WGS sequence"/>
</dbReference>